<dbReference type="EMBL" id="JBHEZX010000001">
    <property type="protein sequence ID" value="MFC1408358.1"/>
    <property type="molecule type" value="Genomic_DNA"/>
</dbReference>
<protein>
    <submittedName>
        <fullName evidence="1">Uncharacterized protein</fullName>
    </submittedName>
</protein>
<keyword evidence="2" id="KW-1185">Reference proteome</keyword>
<accession>A0ABV6V3V2</accession>
<gene>
    <name evidence="1" type="ORF">ACEZDG_03570</name>
</gene>
<proteinExistence type="predicted"/>
<dbReference type="Proteomes" id="UP001592582">
    <property type="component" value="Unassembled WGS sequence"/>
</dbReference>
<evidence type="ECO:0000313" key="1">
    <source>
        <dbReference type="EMBL" id="MFC1408358.1"/>
    </source>
</evidence>
<comment type="caution">
    <text evidence="1">The sequence shown here is derived from an EMBL/GenBank/DDBJ whole genome shotgun (WGS) entry which is preliminary data.</text>
</comment>
<sequence>MSKVKNRDRKQKTTGHADHSVHGDKAMSSPEMQDAPTLLMPTTSAQPSARKKEKRYGHN</sequence>
<organism evidence="1 2">
    <name type="scientific">Streptacidiphilus alkalitolerans</name>
    <dbReference type="NCBI Taxonomy" id="3342712"/>
    <lineage>
        <taxon>Bacteria</taxon>
        <taxon>Bacillati</taxon>
        <taxon>Actinomycetota</taxon>
        <taxon>Actinomycetes</taxon>
        <taxon>Kitasatosporales</taxon>
        <taxon>Streptomycetaceae</taxon>
        <taxon>Streptacidiphilus</taxon>
    </lineage>
</organism>
<reference evidence="1 2" key="1">
    <citation type="submission" date="2024-09" db="EMBL/GenBank/DDBJ databases">
        <authorList>
            <person name="Lee S.D."/>
        </authorList>
    </citation>
    <scope>NUCLEOTIDE SEQUENCE [LARGE SCALE GENOMIC DNA]</scope>
    <source>
        <strain evidence="1 2">N1-1</strain>
    </source>
</reference>
<name>A0ABV6V3V2_9ACTN</name>
<evidence type="ECO:0000313" key="2">
    <source>
        <dbReference type="Proteomes" id="UP001592582"/>
    </source>
</evidence>